<comment type="caution">
    <text evidence="9">The sequence shown here is derived from an EMBL/GenBank/DDBJ whole genome shotgun (WGS) entry which is preliminary data.</text>
</comment>
<comment type="subcellular location">
    <subcellularLocation>
        <location evidence="1">Cell membrane</location>
        <topology evidence="1">Multi-pass membrane protein</topology>
    </subcellularLocation>
</comment>
<keyword evidence="5 8" id="KW-1133">Transmembrane helix</keyword>
<evidence type="ECO:0000313" key="9">
    <source>
        <dbReference type="EMBL" id="GAA3733733.1"/>
    </source>
</evidence>
<protein>
    <submittedName>
        <fullName evidence="9">Polysulfide reductase NrfD</fullName>
    </submittedName>
</protein>
<evidence type="ECO:0000256" key="1">
    <source>
        <dbReference type="ARBA" id="ARBA00004651"/>
    </source>
</evidence>
<proteinExistence type="inferred from homology"/>
<feature type="transmembrane region" description="Helical" evidence="8">
    <location>
        <begin position="267"/>
        <end position="285"/>
    </location>
</feature>
<feature type="transmembrane region" description="Helical" evidence="8">
    <location>
        <begin position="65"/>
        <end position="87"/>
    </location>
</feature>
<dbReference type="Proteomes" id="UP001500908">
    <property type="component" value="Unassembled WGS sequence"/>
</dbReference>
<dbReference type="Pfam" id="PF03916">
    <property type="entry name" value="NrfD"/>
    <property type="match status" value="1"/>
</dbReference>
<comment type="similarity">
    <text evidence="2">Belongs to the NrfD family.</text>
</comment>
<feature type="transmembrane region" description="Helical" evidence="8">
    <location>
        <begin position="291"/>
        <end position="311"/>
    </location>
</feature>
<feature type="region of interest" description="Disordered" evidence="7">
    <location>
        <begin position="1"/>
        <end position="40"/>
    </location>
</feature>
<organism evidence="9 10">
    <name type="scientific">Salinactinospora qingdaonensis</name>
    <dbReference type="NCBI Taxonomy" id="702744"/>
    <lineage>
        <taxon>Bacteria</taxon>
        <taxon>Bacillati</taxon>
        <taxon>Actinomycetota</taxon>
        <taxon>Actinomycetes</taxon>
        <taxon>Streptosporangiales</taxon>
        <taxon>Nocardiopsidaceae</taxon>
        <taxon>Salinactinospora</taxon>
    </lineage>
</organism>
<evidence type="ECO:0000256" key="8">
    <source>
        <dbReference type="SAM" id="Phobius"/>
    </source>
</evidence>
<name>A0ABP7FBP5_9ACTN</name>
<keyword evidence="6 8" id="KW-0472">Membrane</keyword>
<dbReference type="Gene3D" id="1.20.1630.10">
    <property type="entry name" value="Formate dehydrogenase/DMSO reductase domain"/>
    <property type="match status" value="1"/>
</dbReference>
<evidence type="ECO:0000256" key="4">
    <source>
        <dbReference type="ARBA" id="ARBA00022692"/>
    </source>
</evidence>
<evidence type="ECO:0000256" key="6">
    <source>
        <dbReference type="ARBA" id="ARBA00023136"/>
    </source>
</evidence>
<keyword evidence="3" id="KW-1003">Cell membrane</keyword>
<sequence length="340" mass="34711">MSTSEVTKEGVRGQRPDREAVTGSAATHRRGRGRGGDRPVVPRAEFRSYYGRPILNQIPWSARDIGGYLFLGGLAGASSVLAGGAELTGRPALARAMKVTALGAVSGSVAALIHDLGRPERFLNMLRVVKPTSPMSVGSWLLATYGPMAGAAAACDVTGRLRPVGRAATVGAGVVGPAVAAYTAPLVCDTAVPAWHDGYREMPFVFVGSGAAAAAGMGMIAAPVRQAAPARRAAVLGAGLEVAAAERMRARMGMLAEPYERGRGGRLLRAATALSLGGAAAGALVGQRSRAVAAVAGVALLAGSACTRFAIFQAGVDSARDPTYTVVPQRQRLEVGAAEQ</sequence>
<feature type="transmembrane region" description="Helical" evidence="8">
    <location>
        <begin position="204"/>
        <end position="222"/>
    </location>
</feature>
<keyword evidence="10" id="KW-1185">Reference proteome</keyword>
<evidence type="ECO:0000256" key="2">
    <source>
        <dbReference type="ARBA" id="ARBA00008929"/>
    </source>
</evidence>
<dbReference type="EMBL" id="BAABDD010000004">
    <property type="protein sequence ID" value="GAA3733733.1"/>
    <property type="molecule type" value="Genomic_DNA"/>
</dbReference>
<feature type="transmembrane region" description="Helical" evidence="8">
    <location>
        <begin position="167"/>
        <end position="184"/>
    </location>
</feature>
<dbReference type="InterPro" id="IPR005614">
    <property type="entry name" value="NrfD-like"/>
</dbReference>
<dbReference type="PANTHER" id="PTHR34856:SF2">
    <property type="entry name" value="PROTEIN NRFD"/>
    <property type="match status" value="1"/>
</dbReference>
<reference evidence="10" key="1">
    <citation type="journal article" date="2019" name="Int. J. Syst. Evol. Microbiol.">
        <title>The Global Catalogue of Microorganisms (GCM) 10K type strain sequencing project: providing services to taxonomists for standard genome sequencing and annotation.</title>
        <authorList>
            <consortium name="The Broad Institute Genomics Platform"/>
            <consortium name="The Broad Institute Genome Sequencing Center for Infectious Disease"/>
            <person name="Wu L."/>
            <person name="Ma J."/>
        </authorList>
    </citation>
    <scope>NUCLEOTIDE SEQUENCE [LARGE SCALE GENOMIC DNA]</scope>
    <source>
        <strain evidence="10">JCM 17137</strain>
    </source>
</reference>
<evidence type="ECO:0000313" key="10">
    <source>
        <dbReference type="Proteomes" id="UP001500908"/>
    </source>
</evidence>
<keyword evidence="4 8" id="KW-0812">Transmembrane</keyword>
<dbReference type="RefSeq" id="WP_344968285.1">
    <property type="nucleotide sequence ID" value="NZ_BAABDD010000004.1"/>
</dbReference>
<feature type="compositionally biased region" description="Basic and acidic residues" evidence="7">
    <location>
        <begin position="1"/>
        <end position="20"/>
    </location>
</feature>
<evidence type="ECO:0000256" key="7">
    <source>
        <dbReference type="SAM" id="MobiDB-lite"/>
    </source>
</evidence>
<accession>A0ABP7FBP5</accession>
<dbReference type="PANTHER" id="PTHR34856">
    <property type="entry name" value="PROTEIN NRFD"/>
    <property type="match status" value="1"/>
</dbReference>
<dbReference type="InterPro" id="IPR052049">
    <property type="entry name" value="Electron_transfer_protein"/>
</dbReference>
<evidence type="ECO:0000256" key="5">
    <source>
        <dbReference type="ARBA" id="ARBA00022989"/>
    </source>
</evidence>
<evidence type="ECO:0000256" key="3">
    <source>
        <dbReference type="ARBA" id="ARBA00022475"/>
    </source>
</evidence>
<gene>
    <name evidence="9" type="primary">nrfD</name>
    <name evidence="9" type="ORF">GCM10022402_12660</name>
</gene>